<gene>
    <name evidence="2" type="ORF">MERR_LOCUS37359</name>
</gene>
<feature type="region of interest" description="Disordered" evidence="1">
    <location>
        <begin position="82"/>
        <end position="150"/>
    </location>
</feature>
<evidence type="ECO:0000313" key="3">
    <source>
        <dbReference type="Proteomes" id="UP000467841"/>
    </source>
</evidence>
<sequence length="150" mass="15936">MAGDNLVNLGDLVVGNVVSFRSSRLGARYEGKIFFFTPHNTRFGIEKVTCIGSNGKRIDLSGVYINGLQYIEDLRVIERADPNAVSDEDEEMADASSGNNNQAARGGPNASNTQAGQNSNGASGATNVNQAARSGSSKPQVRQVGRFRIS</sequence>
<name>A0A6D2KPF8_9BRAS</name>
<dbReference type="AlphaFoldDB" id="A0A6D2KPF8"/>
<proteinExistence type="predicted"/>
<dbReference type="EMBL" id="CACVBM020001440">
    <property type="protein sequence ID" value="CAA7050124.1"/>
    <property type="molecule type" value="Genomic_DNA"/>
</dbReference>
<organism evidence="2 3">
    <name type="scientific">Microthlaspi erraticum</name>
    <dbReference type="NCBI Taxonomy" id="1685480"/>
    <lineage>
        <taxon>Eukaryota</taxon>
        <taxon>Viridiplantae</taxon>
        <taxon>Streptophyta</taxon>
        <taxon>Embryophyta</taxon>
        <taxon>Tracheophyta</taxon>
        <taxon>Spermatophyta</taxon>
        <taxon>Magnoliopsida</taxon>
        <taxon>eudicotyledons</taxon>
        <taxon>Gunneridae</taxon>
        <taxon>Pentapetalae</taxon>
        <taxon>rosids</taxon>
        <taxon>malvids</taxon>
        <taxon>Brassicales</taxon>
        <taxon>Brassicaceae</taxon>
        <taxon>Coluteocarpeae</taxon>
        <taxon>Microthlaspi</taxon>
    </lineage>
</organism>
<comment type="caution">
    <text evidence="2">The sequence shown here is derived from an EMBL/GenBank/DDBJ whole genome shotgun (WGS) entry which is preliminary data.</text>
</comment>
<feature type="compositionally biased region" description="Polar residues" evidence="1">
    <location>
        <begin position="96"/>
        <end position="140"/>
    </location>
</feature>
<accession>A0A6D2KPF8</accession>
<keyword evidence="3" id="KW-1185">Reference proteome</keyword>
<protein>
    <submittedName>
        <fullName evidence="2">Uncharacterized protein</fullName>
    </submittedName>
</protein>
<evidence type="ECO:0000313" key="2">
    <source>
        <dbReference type="EMBL" id="CAA7050124.1"/>
    </source>
</evidence>
<dbReference type="Proteomes" id="UP000467841">
    <property type="component" value="Unassembled WGS sequence"/>
</dbReference>
<reference evidence="2" key="1">
    <citation type="submission" date="2020-01" db="EMBL/GenBank/DDBJ databases">
        <authorList>
            <person name="Mishra B."/>
        </authorList>
    </citation>
    <scope>NUCLEOTIDE SEQUENCE [LARGE SCALE GENOMIC DNA]</scope>
</reference>
<evidence type="ECO:0000256" key="1">
    <source>
        <dbReference type="SAM" id="MobiDB-lite"/>
    </source>
</evidence>